<dbReference type="InterPro" id="IPR029044">
    <property type="entry name" value="Nucleotide-diphossugar_trans"/>
</dbReference>
<dbReference type="PANTHER" id="PTHR43179:SF12">
    <property type="entry name" value="GALACTOFURANOSYLTRANSFERASE GLFT2"/>
    <property type="match status" value="1"/>
</dbReference>
<feature type="domain" description="Galactosyltransferase C-terminal" evidence="5">
    <location>
        <begin position="165"/>
        <end position="204"/>
    </location>
</feature>
<comment type="caution">
    <text evidence="6">The sequence shown here is derived from an EMBL/GenBank/DDBJ whole genome shotgun (WGS) entry which is preliminary data.</text>
</comment>
<dbReference type="Proteomes" id="UP000545286">
    <property type="component" value="Unassembled WGS sequence"/>
</dbReference>
<evidence type="ECO:0000256" key="3">
    <source>
        <dbReference type="ARBA" id="ARBA00022676"/>
    </source>
</evidence>
<dbReference type="RefSeq" id="WP_156475705.1">
    <property type="nucleotide sequence ID" value="NZ_CZJS01000101.1"/>
</dbReference>
<protein>
    <submittedName>
        <fullName evidence="6">GT2 family glycosyltransferase</fullName>
    </submittedName>
</protein>
<proteinExistence type="inferred from homology"/>
<dbReference type="PANTHER" id="PTHR43179">
    <property type="entry name" value="RHAMNOSYLTRANSFERASE WBBL"/>
    <property type="match status" value="1"/>
</dbReference>
<keyword evidence="3" id="KW-0328">Glycosyltransferase</keyword>
<comment type="similarity">
    <text evidence="2">Belongs to the glycosyltransferase 2 family.</text>
</comment>
<evidence type="ECO:0000313" key="7">
    <source>
        <dbReference type="Proteomes" id="UP000545286"/>
    </source>
</evidence>
<dbReference type="EMBL" id="JACHWJ010000004">
    <property type="protein sequence ID" value="MBB2958777.1"/>
    <property type="molecule type" value="Genomic_DNA"/>
</dbReference>
<organism evidence="6 7">
    <name type="scientific">Pseudoclavibacter helvolus</name>
    <dbReference type="NCBI Taxonomy" id="255205"/>
    <lineage>
        <taxon>Bacteria</taxon>
        <taxon>Bacillati</taxon>
        <taxon>Actinomycetota</taxon>
        <taxon>Actinomycetes</taxon>
        <taxon>Micrococcales</taxon>
        <taxon>Microbacteriaceae</taxon>
        <taxon>Pseudoclavibacter</taxon>
    </lineage>
</organism>
<dbReference type="Gene3D" id="3.90.550.10">
    <property type="entry name" value="Spore Coat Polysaccharide Biosynthesis Protein SpsA, Chain A"/>
    <property type="match status" value="1"/>
</dbReference>
<dbReference type="GO" id="GO:0016757">
    <property type="term" value="F:glycosyltransferase activity"/>
    <property type="evidence" value="ECO:0007669"/>
    <property type="project" value="UniProtKB-KW"/>
</dbReference>
<keyword evidence="4 6" id="KW-0808">Transferase</keyword>
<name>A0A7W4UQH1_9MICO</name>
<reference evidence="6 7" key="1">
    <citation type="submission" date="2020-08" db="EMBL/GenBank/DDBJ databases">
        <title>Sequencing the genomes of 1000 actinobacteria strains.</title>
        <authorList>
            <person name="Klenk H.-P."/>
        </authorList>
    </citation>
    <scope>NUCLEOTIDE SEQUENCE [LARGE SCALE GENOMIC DNA]</scope>
    <source>
        <strain evidence="6 7">DSM 20419</strain>
    </source>
</reference>
<dbReference type="InterPro" id="IPR027791">
    <property type="entry name" value="Galactosyl_T_C"/>
</dbReference>
<evidence type="ECO:0000256" key="4">
    <source>
        <dbReference type="ARBA" id="ARBA00022679"/>
    </source>
</evidence>
<comment type="pathway">
    <text evidence="1">Cell wall biogenesis; cell wall polysaccharide biosynthesis.</text>
</comment>
<dbReference type="SUPFAM" id="SSF53448">
    <property type="entry name" value="Nucleotide-diphospho-sugar transferases"/>
    <property type="match status" value="1"/>
</dbReference>
<gene>
    <name evidence="6" type="ORF">FHX72_002923</name>
</gene>
<accession>A0A7W4UQH1</accession>
<dbReference type="Pfam" id="PF02709">
    <property type="entry name" value="Glyco_transf_7C"/>
    <property type="match status" value="1"/>
</dbReference>
<evidence type="ECO:0000256" key="2">
    <source>
        <dbReference type="ARBA" id="ARBA00006739"/>
    </source>
</evidence>
<keyword evidence="7" id="KW-1185">Reference proteome</keyword>
<evidence type="ECO:0000259" key="5">
    <source>
        <dbReference type="Pfam" id="PF02709"/>
    </source>
</evidence>
<sequence length="292" mass="31556">MRTATITVAHGRHRHLLEQRRGLLRQSVPADDAIVVAMGDPQIAELVSDGLLPGITVEMPAQGNGLPLAAARNEGARIALERGAELLVFLDVDCIPGRGLVEGYQDAARDARWASCLLSGPVTYLEPPGPDGYDAERVEVKDAPHPARPAPAAGEVQRGQDSNLFWSLSFAVTADTWRSIGGFHEGYQGYGAEDTDFARIASQAGAGLAWVGGARAYHQWHPTSNPPVQHLHDIARNANLFRERWSVWPMVGWLQAFREQGLLEGGIDERPCVVVHEPGGFVSAELGHSDDS</sequence>
<evidence type="ECO:0000313" key="6">
    <source>
        <dbReference type="EMBL" id="MBB2958777.1"/>
    </source>
</evidence>
<dbReference type="AlphaFoldDB" id="A0A7W4UQH1"/>
<evidence type="ECO:0000256" key="1">
    <source>
        <dbReference type="ARBA" id="ARBA00004776"/>
    </source>
</evidence>